<dbReference type="EMBL" id="JAFIQS010000012">
    <property type="protein sequence ID" value="KAG5164438.1"/>
    <property type="molecule type" value="Genomic_DNA"/>
</dbReference>
<accession>A0A8H7XPG3</accession>
<dbReference type="OrthoDB" id="2858653at2759"/>
<protein>
    <recommendedName>
        <fullName evidence="3">F-box domain-containing protein</fullName>
    </recommendedName>
</protein>
<reference evidence="2" key="1">
    <citation type="submission" date="2021-02" db="EMBL/GenBank/DDBJ databases">
        <title>Psilocybe cubensis genome.</title>
        <authorList>
            <person name="Mckernan K.J."/>
            <person name="Crawford S."/>
            <person name="Trippe A."/>
            <person name="Kane L.T."/>
            <person name="Mclaughlin S."/>
        </authorList>
    </citation>
    <scope>NUCLEOTIDE SEQUENCE [LARGE SCALE GENOMIC DNA]</scope>
    <source>
        <strain evidence="2">MGC-MH-2018</strain>
    </source>
</reference>
<feature type="compositionally biased region" description="Polar residues" evidence="1">
    <location>
        <begin position="429"/>
        <end position="440"/>
    </location>
</feature>
<gene>
    <name evidence="2" type="ORF">JR316_010944</name>
</gene>
<evidence type="ECO:0000313" key="2">
    <source>
        <dbReference type="EMBL" id="KAG5164438.1"/>
    </source>
</evidence>
<evidence type="ECO:0008006" key="3">
    <source>
        <dbReference type="Google" id="ProtNLM"/>
    </source>
</evidence>
<dbReference type="AlphaFoldDB" id="A0A8H7XPG3"/>
<sequence length="440" mass="50529">MYQVNRLPSKVQKTSRYGSGADSKFKNMTASSPAAPLLPPEIITIILNYVGDKRAVLRSRLIRKDFEAVATTVGFKKLTVCRGPIPNLLGFEAIAASPHLNYRVEEITFLEHDESPKWDPENTSIEEFCLSLLRLPQFPNLRALQLHFPHCHYDEYLPSSDPEDTNNLCLSTGYSMPSDIEISFPRFLQIKFFQKIASEGRLMRPPHLKALNICPLVAHEGLFGLHEFKWLLEPLTSLKIGTVTNDSEWFHQSLDFYENFWNINMRSALNTARNLTSLNLSSDIRTSIISWDQVDAIPGLEKLSFSSFIFTDYNEDSTPDSSSIESFILRHPNLLVLRLNDCCIDLWDSNVTWATTFQRFKDHLKKLQCFDFTPVPEGHDESSDISYFYSYVWPVCEAEYEEYRSDFDHRDAPDPPPNGTRNSDKSAYESLQQKISQRKA</sequence>
<comment type="caution">
    <text evidence="2">The sequence shown here is derived from an EMBL/GenBank/DDBJ whole genome shotgun (WGS) entry which is preliminary data.</text>
</comment>
<proteinExistence type="predicted"/>
<organism evidence="2">
    <name type="scientific">Psilocybe cubensis</name>
    <name type="common">Psychedelic mushroom</name>
    <name type="synonym">Stropharia cubensis</name>
    <dbReference type="NCBI Taxonomy" id="181762"/>
    <lineage>
        <taxon>Eukaryota</taxon>
        <taxon>Fungi</taxon>
        <taxon>Dikarya</taxon>
        <taxon>Basidiomycota</taxon>
        <taxon>Agaricomycotina</taxon>
        <taxon>Agaricomycetes</taxon>
        <taxon>Agaricomycetidae</taxon>
        <taxon>Agaricales</taxon>
        <taxon>Agaricineae</taxon>
        <taxon>Strophariaceae</taxon>
        <taxon>Psilocybe</taxon>
    </lineage>
</organism>
<evidence type="ECO:0000256" key="1">
    <source>
        <dbReference type="SAM" id="MobiDB-lite"/>
    </source>
</evidence>
<feature type="region of interest" description="Disordered" evidence="1">
    <location>
        <begin position="406"/>
        <end position="440"/>
    </location>
</feature>
<name>A0A8H7XPG3_PSICU</name>
<feature type="region of interest" description="Disordered" evidence="1">
    <location>
        <begin position="1"/>
        <end position="24"/>
    </location>
</feature>